<dbReference type="HOGENOM" id="CLU_043715_2_0_1"/>
<dbReference type="InParanoid" id="Q9N5N5"/>
<dbReference type="Pfam" id="PF10324">
    <property type="entry name" value="7TM_GPCR_Srw"/>
    <property type="match status" value="1"/>
</dbReference>
<feature type="transmembrane region" description="Helical" evidence="5">
    <location>
        <begin position="177"/>
        <end position="198"/>
    </location>
</feature>
<dbReference type="GeneID" id="186715"/>
<evidence type="ECO:0000256" key="3">
    <source>
        <dbReference type="ARBA" id="ARBA00022989"/>
    </source>
</evidence>
<evidence type="ECO:0000259" key="6">
    <source>
        <dbReference type="PROSITE" id="PS50262"/>
    </source>
</evidence>
<dbReference type="EMBL" id="BX284605">
    <property type="protein sequence ID" value="CCD71372.1"/>
    <property type="molecule type" value="Genomic_DNA"/>
</dbReference>
<dbReference type="eggNOG" id="ENOG502R2TT">
    <property type="taxonomic scope" value="Eukaryota"/>
</dbReference>
<accession>Q9N5N5</accession>
<evidence type="ECO:0000256" key="1">
    <source>
        <dbReference type="ARBA" id="ARBA00004370"/>
    </source>
</evidence>
<dbReference type="GO" id="GO:0016020">
    <property type="term" value="C:membrane"/>
    <property type="evidence" value="ECO:0007669"/>
    <property type="project" value="UniProtKB-SubCell"/>
</dbReference>
<dbReference type="InterPro" id="IPR017452">
    <property type="entry name" value="GPCR_Rhodpsn_7TM"/>
</dbReference>
<feature type="transmembrane region" description="Helical" evidence="5">
    <location>
        <begin position="83"/>
        <end position="102"/>
    </location>
</feature>
<protein>
    <submittedName>
        <fullName evidence="7">G-protein coupled receptors family 1 profile domain-containing protein</fullName>
    </submittedName>
</protein>
<dbReference type="InterPro" id="IPR019427">
    <property type="entry name" value="7TM_GPCR_serpentine_rcpt_Srw"/>
</dbReference>
<dbReference type="AGR" id="WB:WBGene00005753"/>
<feature type="domain" description="G-protein coupled receptors family 1 profile" evidence="6">
    <location>
        <begin position="67"/>
        <end position="338"/>
    </location>
</feature>
<dbReference type="RefSeq" id="NP_504054.1">
    <property type="nucleotide sequence ID" value="NM_071653.1"/>
</dbReference>
<keyword evidence="3 5" id="KW-1133">Transmembrane helix</keyword>
<dbReference type="KEGG" id="cel:CELE_H10D18.3"/>
<dbReference type="Proteomes" id="UP000001940">
    <property type="component" value="Chromosome V"/>
</dbReference>
<evidence type="ECO:0000313" key="7">
    <source>
        <dbReference type="EMBL" id="CCD71372.1"/>
    </source>
</evidence>
<dbReference type="PROSITE" id="PS50262">
    <property type="entry name" value="G_PROTEIN_RECEP_F1_2"/>
    <property type="match status" value="1"/>
</dbReference>
<feature type="transmembrane region" description="Helical" evidence="5">
    <location>
        <begin position="56"/>
        <end position="76"/>
    </location>
</feature>
<keyword evidence="7" id="KW-0675">Receptor</keyword>
<dbReference type="OMA" id="EYSWIND"/>
<dbReference type="PANTHER" id="PTHR47321">
    <property type="entry name" value="SERPENTINE RECEPTOR, CLASS W"/>
    <property type="match status" value="1"/>
</dbReference>
<dbReference type="PhylomeDB" id="Q9N5N5"/>
<evidence type="ECO:0000256" key="4">
    <source>
        <dbReference type="ARBA" id="ARBA00023136"/>
    </source>
</evidence>
<feature type="transmembrane region" description="Helical" evidence="5">
    <location>
        <begin position="319"/>
        <end position="341"/>
    </location>
</feature>
<reference evidence="7 8" key="1">
    <citation type="journal article" date="1998" name="Science">
        <title>Genome sequence of the nematode C. elegans: a platform for investigating biology.</title>
        <authorList>
            <consortium name="The C. elegans sequencing consortium"/>
            <person name="Sulson J.E."/>
            <person name="Waterston R."/>
        </authorList>
    </citation>
    <scope>NUCLEOTIDE SEQUENCE [LARGE SCALE GENOMIC DNA]</scope>
    <source>
        <strain evidence="7 8">Bristol N2</strain>
    </source>
</reference>
<dbReference type="SMR" id="Q9N5N5"/>
<evidence type="ECO:0000256" key="5">
    <source>
        <dbReference type="SAM" id="Phobius"/>
    </source>
</evidence>
<dbReference type="PANTHER" id="PTHR47321:SF1">
    <property type="entry name" value="G-PROTEIN COUPLED RECEPTORS FAMILY 1 PROFILE DOMAIN-CONTAINING PROTEIN-RELATED"/>
    <property type="match status" value="1"/>
</dbReference>
<dbReference type="Gene3D" id="1.20.1070.10">
    <property type="entry name" value="Rhodopsin 7-helix transmembrane proteins"/>
    <property type="match status" value="1"/>
</dbReference>
<comment type="subcellular location">
    <subcellularLocation>
        <location evidence="1">Membrane</location>
    </subcellularLocation>
</comment>
<keyword evidence="2 5" id="KW-0812">Transmembrane</keyword>
<dbReference type="PaxDb" id="6239-H10D18.3"/>
<evidence type="ECO:0000313" key="9">
    <source>
        <dbReference type="WormBase" id="H10D18.3"/>
    </source>
</evidence>
<gene>
    <name evidence="7 9" type="primary">srw-6</name>
    <name evidence="7" type="ORF">CELE_H10D18.3</name>
    <name evidence="9" type="ORF">H10D18.3</name>
</gene>
<evidence type="ECO:0000313" key="8">
    <source>
        <dbReference type="Proteomes" id="UP000001940"/>
    </source>
</evidence>
<dbReference type="CTD" id="186715"/>
<feature type="transmembrane region" description="Helical" evidence="5">
    <location>
        <begin position="147"/>
        <end position="165"/>
    </location>
</feature>
<dbReference type="UCSC" id="H10D18.3">
    <property type="organism name" value="c. elegans"/>
</dbReference>
<dbReference type="GO" id="GO:0008528">
    <property type="term" value="F:G protein-coupled peptide receptor activity"/>
    <property type="evidence" value="ECO:0007669"/>
    <property type="project" value="InterPro"/>
</dbReference>
<keyword evidence="8" id="KW-1185">Reference proteome</keyword>
<evidence type="ECO:0000256" key="2">
    <source>
        <dbReference type="ARBA" id="ARBA00022692"/>
    </source>
</evidence>
<keyword evidence="4 5" id="KW-0472">Membrane</keyword>
<dbReference type="WormBase" id="H10D18.3">
    <property type="protein sequence ID" value="CE23801"/>
    <property type="gene ID" value="WBGene00005753"/>
    <property type="gene designation" value="srw-6"/>
</dbReference>
<proteinExistence type="predicted"/>
<feature type="transmembrane region" description="Helical" evidence="5">
    <location>
        <begin position="278"/>
        <end position="299"/>
    </location>
</feature>
<dbReference type="SUPFAM" id="SSF81321">
    <property type="entry name" value="Family A G protein-coupled receptor-like"/>
    <property type="match status" value="1"/>
</dbReference>
<feature type="transmembrane region" description="Helical" evidence="5">
    <location>
        <begin position="237"/>
        <end position="257"/>
    </location>
</feature>
<organism evidence="7 8">
    <name type="scientific">Caenorhabditis elegans</name>
    <dbReference type="NCBI Taxonomy" id="6239"/>
    <lineage>
        <taxon>Eukaryota</taxon>
        <taxon>Metazoa</taxon>
        <taxon>Ecdysozoa</taxon>
        <taxon>Nematoda</taxon>
        <taxon>Chromadorea</taxon>
        <taxon>Rhabditida</taxon>
        <taxon>Rhabditina</taxon>
        <taxon>Rhabditomorpha</taxon>
        <taxon>Rhabditoidea</taxon>
        <taxon>Rhabditidae</taxon>
        <taxon>Peloderinae</taxon>
        <taxon>Caenorhabditis</taxon>
    </lineage>
</organism>
<name>Q9N5N5_CAEEL</name>
<dbReference type="AlphaFoldDB" id="Q9N5N5"/>
<sequence length="391" mass="45425">MTTRKIRPTTTNPKDDPDYDLERYYYGDYTHRNFLTDFFLRYLEFSGEHLNFVETVYKVACFVAFFINLLHLFVLTRKKLRSNIVYIVMIGICISDIVQSFGTMMNEILTWNIIYEVENSSCKHPYLHVMGEKILKTLQYMSRRSTGILGLFIAVIRTISVIFPMSGFVHTVSKPRFGFLAIFITLIACTLWSLGYFVQAKVVKYISFCFYGKPTSYENYYLDGGTNEIIFKIIDGYIGICVSILYILVTIFLVVELQKTKRRRKNLRNDKPNNTSSFVIAMAISTFASEFAYGLVFTVEHFIFGFEMFQTLKTLFMHLNSITLLFLMASSFSHIFVCFFMSSQYRDTVKRLVWTEKEKKGKTKIFVMETTTTLPATIDSSKTNGSSKRTF</sequence>
<dbReference type="OrthoDB" id="5818258at2759"/>